<gene>
    <name evidence="2" type="ORF">G7Y89_g14882</name>
</gene>
<dbReference type="OrthoDB" id="3501153at2759"/>
<accession>A0A8H4QVT5</accession>
<feature type="transmembrane region" description="Helical" evidence="1">
    <location>
        <begin position="59"/>
        <end position="82"/>
    </location>
</feature>
<comment type="caution">
    <text evidence="2">The sequence shown here is derived from an EMBL/GenBank/DDBJ whole genome shotgun (WGS) entry which is preliminary data.</text>
</comment>
<dbReference type="AlphaFoldDB" id="A0A8H4QVT5"/>
<dbReference type="PANTHER" id="PTHR35896">
    <property type="entry name" value="IG-LIKE DOMAIN-CONTAINING PROTEIN"/>
    <property type="match status" value="1"/>
</dbReference>
<evidence type="ECO:0000313" key="3">
    <source>
        <dbReference type="Proteomes" id="UP000566819"/>
    </source>
</evidence>
<keyword evidence="1" id="KW-1133">Transmembrane helix</keyword>
<protein>
    <submittedName>
        <fullName evidence="2">Uncharacterized protein</fullName>
    </submittedName>
</protein>
<sequence length="290" mass="33069">MVEYEKLKDEQDLQHSQSLLNDSNGEDGHSSSDESTIIARPFWMDSFYHDRRFISMRTVIFFLLTLVIMLGSIVLFLAWIVVDLKAFHKSAGNGIIEDSAHFHSIASKTGISTCGSSSAEAIAAGCHFDIFSFGWYPRECTDLQLYNESMDVFHSQIGDASAFFLRPSVRSEPSYSNYEVLPLSVLKDYALGENSIHGIMTDHQEVLGTWEQYLVACSYSWQKVQRAAMRNWPLDEWSSSYALASRCGQDLLHREKRESESIMWHLKPWFPKCGLEAEDLQREIAAALRQ</sequence>
<evidence type="ECO:0000256" key="1">
    <source>
        <dbReference type="SAM" id="Phobius"/>
    </source>
</evidence>
<name>A0A8H4QVT5_9HELO</name>
<reference evidence="2 3" key="1">
    <citation type="submission" date="2020-03" db="EMBL/GenBank/DDBJ databases">
        <title>Draft Genome Sequence of Cudoniella acicularis.</title>
        <authorList>
            <person name="Buettner E."/>
            <person name="Kellner H."/>
        </authorList>
    </citation>
    <scope>NUCLEOTIDE SEQUENCE [LARGE SCALE GENOMIC DNA]</scope>
    <source>
        <strain evidence="2 3">DSM 108380</strain>
    </source>
</reference>
<dbReference type="PANTHER" id="PTHR35896:SF3">
    <property type="entry name" value="MAJOR FACILITATOR SUPERFAMILY TRANSPORTER"/>
    <property type="match status" value="1"/>
</dbReference>
<evidence type="ECO:0000313" key="2">
    <source>
        <dbReference type="EMBL" id="KAF4618424.1"/>
    </source>
</evidence>
<keyword evidence="1" id="KW-0472">Membrane</keyword>
<keyword evidence="1" id="KW-0812">Transmembrane</keyword>
<dbReference type="InterPro" id="IPR053008">
    <property type="entry name" value="Phomopsin_biosynth_assoc"/>
</dbReference>
<dbReference type="EMBL" id="JAAMPI010002093">
    <property type="protein sequence ID" value="KAF4618424.1"/>
    <property type="molecule type" value="Genomic_DNA"/>
</dbReference>
<dbReference type="Proteomes" id="UP000566819">
    <property type="component" value="Unassembled WGS sequence"/>
</dbReference>
<proteinExistence type="predicted"/>
<keyword evidence="3" id="KW-1185">Reference proteome</keyword>
<organism evidence="2 3">
    <name type="scientific">Cudoniella acicularis</name>
    <dbReference type="NCBI Taxonomy" id="354080"/>
    <lineage>
        <taxon>Eukaryota</taxon>
        <taxon>Fungi</taxon>
        <taxon>Dikarya</taxon>
        <taxon>Ascomycota</taxon>
        <taxon>Pezizomycotina</taxon>
        <taxon>Leotiomycetes</taxon>
        <taxon>Helotiales</taxon>
        <taxon>Tricladiaceae</taxon>
        <taxon>Cudoniella</taxon>
    </lineage>
</organism>